<evidence type="ECO:0000259" key="2">
    <source>
        <dbReference type="Pfam" id="PF00857"/>
    </source>
</evidence>
<evidence type="ECO:0000313" key="3">
    <source>
        <dbReference type="EMBL" id="MFI7441550.1"/>
    </source>
</evidence>
<keyword evidence="4" id="KW-1185">Reference proteome</keyword>
<dbReference type="InterPro" id="IPR036380">
    <property type="entry name" value="Isochorismatase-like_sf"/>
</dbReference>
<protein>
    <submittedName>
        <fullName evidence="3">Isochorismatase family protein</fullName>
    </submittedName>
</protein>
<dbReference type="Pfam" id="PF00857">
    <property type="entry name" value="Isochorismatase"/>
    <property type="match status" value="1"/>
</dbReference>
<dbReference type="PANTHER" id="PTHR43540">
    <property type="entry name" value="PEROXYUREIDOACRYLATE/UREIDOACRYLATE AMIDOHYDROLASE-RELATED"/>
    <property type="match status" value="1"/>
</dbReference>
<dbReference type="Proteomes" id="UP001612928">
    <property type="component" value="Unassembled WGS sequence"/>
</dbReference>
<dbReference type="InterPro" id="IPR050272">
    <property type="entry name" value="Isochorismatase-like_hydrls"/>
</dbReference>
<organism evidence="3 4">
    <name type="scientific">Nonomuraea indica</name>
    <dbReference type="NCBI Taxonomy" id="1581193"/>
    <lineage>
        <taxon>Bacteria</taxon>
        <taxon>Bacillati</taxon>
        <taxon>Actinomycetota</taxon>
        <taxon>Actinomycetes</taxon>
        <taxon>Streptosporangiales</taxon>
        <taxon>Streptosporangiaceae</taxon>
        <taxon>Nonomuraea</taxon>
    </lineage>
</organism>
<dbReference type="SUPFAM" id="SSF52499">
    <property type="entry name" value="Isochorismatase-like hydrolases"/>
    <property type="match status" value="1"/>
</dbReference>
<proteinExistence type="predicted"/>
<dbReference type="Gene3D" id="3.40.50.850">
    <property type="entry name" value="Isochorismatase-like"/>
    <property type="match status" value="1"/>
</dbReference>
<dbReference type="EMBL" id="JBITMB010000003">
    <property type="protein sequence ID" value="MFI7441550.1"/>
    <property type="molecule type" value="Genomic_DNA"/>
</dbReference>
<dbReference type="PANTHER" id="PTHR43540:SF1">
    <property type="entry name" value="ISOCHORISMATASE HYDROLASE"/>
    <property type="match status" value="1"/>
</dbReference>
<dbReference type="RefSeq" id="WP_397021490.1">
    <property type="nucleotide sequence ID" value="NZ_JBITMB010000003.1"/>
</dbReference>
<feature type="domain" description="Isochorismatase-like" evidence="2">
    <location>
        <begin position="2"/>
        <end position="71"/>
    </location>
</feature>
<name>A0ABW8A4Z8_9ACTN</name>
<reference evidence="3 4" key="1">
    <citation type="submission" date="2024-10" db="EMBL/GenBank/DDBJ databases">
        <title>The Natural Products Discovery Center: Release of the First 8490 Sequenced Strains for Exploring Actinobacteria Biosynthetic Diversity.</title>
        <authorList>
            <person name="Kalkreuter E."/>
            <person name="Kautsar S.A."/>
            <person name="Yang D."/>
            <person name="Bader C.D."/>
            <person name="Teijaro C.N."/>
            <person name="Fluegel L."/>
            <person name="Davis C.M."/>
            <person name="Simpson J.R."/>
            <person name="Lauterbach L."/>
            <person name="Steele A.D."/>
            <person name="Gui C."/>
            <person name="Meng S."/>
            <person name="Li G."/>
            <person name="Viehrig K."/>
            <person name="Ye F."/>
            <person name="Su P."/>
            <person name="Kiefer A.F."/>
            <person name="Nichols A."/>
            <person name="Cepeda A.J."/>
            <person name="Yan W."/>
            <person name="Fan B."/>
            <person name="Jiang Y."/>
            <person name="Adhikari A."/>
            <person name="Zheng C.-J."/>
            <person name="Schuster L."/>
            <person name="Cowan T.M."/>
            <person name="Smanski M.J."/>
            <person name="Chevrette M.G."/>
            <person name="De Carvalho L.P.S."/>
            <person name="Shen B."/>
        </authorList>
    </citation>
    <scope>NUCLEOTIDE SEQUENCE [LARGE SCALE GENOMIC DNA]</scope>
    <source>
        <strain evidence="3 4">NPDC049503</strain>
    </source>
</reference>
<evidence type="ECO:0000256" key="1">
    <source>
        <dbReference type="ARBA" id="ARBA00022801"/>
    </source>
</evidence>
<comment type="caution">
    <text evidence="3">The sequence shown here is derived from an EMBL/GenBank/DDBJ whole genome shotgun (WGS) entry which is preliminary data.</text>
</comment>
<dbReference type="InterPro" id="IPR000868">
    <property type="entry name" value="Isochorismatase-like_dom"/>
</dbReference>
<evidence type="ECO:0000313" key="4">
    <source>
        <dbReference type="Proteomes" id="UP001612928"/>
    </source>
</evidence>
<accession>A0ABW8A4Z8</accession>
<keyword evidence="1" id="KW-0378">Hydrolase</keyword>
<sequence>MDRRLRVRGITTLVVAGITTSGVVLSTVTGAADRDYRLYFLSDRVTDPDPRAHRTLMTGALPRPAHIVDTAGLRSLLYENGLVPPGAGESVAPFGGK</sequence>
<gene>
    <name evidence="3" type="ORF">ACIBP5_16455</name>
</gene>